<evidence type="ECO:0000256" key="2">
    <source>
        <dbReference type="ARBA" id="ARBA00023315"/>
    </source>
</evidence>
<dbReference type="Proteomes" id="UP000430345">
    <property type="component" value="Unassembled WGS sequence"/>
</dbReference>
<dbReference type="GO" id="GO:0005737">
    <property type="term" value="C:cytoplasm"/>
    <property type="evidence" value="ECO:0007669"/>
    <property type="project" value="TreeGrafter"/>
</dbReference>
<proteinExistence type="inferred from homology"/>
<dbReference type="EMBL" id="WHJC01000026">
    <property type="protein sequence ID" value="MPQ42875.1"/>
    <property type="molecule type" value="Genomic_DNA"/>
</dbReference>
<dbReference type="GO" id="GO:0008999">
    <property type="term" value="F:protein-N-terminal-alanine acetyltransferase activity"/>
    <property type="evidence" value="ECO:0007669"/>
    <property type="project" value="TreeGrafter"/>
</dbReference>
<dbReference type="RefSeq" id="WP_152887890.1">
    <property type="nucleotide sequence ID" value="NZ_WHJC01000026.1"/>
</dbReference>
<evidence type="ECO:0000256" key="3">
    <source>
        <dbReference type="ARBA" id="ARBA00038502"/>
    </source>
</evidence>
<comment type="similarity">
    <text evidence="3">Belongs to the acetyltransferase family. RimJ subfamily.</text>
</comment>
<dbReference type="PANTHER" id="PTHR43792:SF8">
    <property type="entry name" value="[RIBOSOMAL PROTEIN US5]-ALANINE N-ACETYLTRANSFERASE"/>
    <property type="match status" value="1"/>
</dbReference>
<name>A0A6I1MHJ8_9CLOT</name>
<keyword evidence="2" id="KW-0012">Acyltransferase</keyword>
<keyword evidence="1 5" id="KW-0808">Transferase</keyword>
<dbReference type="SUPFAM" id="SSF55729">
    <property type="entry name" value="Acyl-CoA N-acyltransferases (Nat)"/>
    <property type="match status" value="1"/>
</dbReference>
<dbReference type="InterPro" id="IPR000182">
    <property type="entry name" value="GNAT_dom"/>
</dbReference>
<sequence length="309" mass="36212">MACNKNVCIELVKGSKDEYIIKDLLGIMIGRFFILELDHKNKKSNIRLKFYKEQNYSLLKEILKTLLKVIFKDRDIFKVNIFVSDTLNINSFLDIGFLLEGIISDSIYKNNIYRNELIFGISINDFQENIKISQFEIVGKRIVLKNLTPEYAKDMLDYYIKNEKHLREFEPSRDNSFYTYEGQKSLLIESYKQFIDGSALDLGIFKNNKLIGKIKVSNIVYGSFRSAFIGYSIDKTYEGCGYMSESVKLLCDYVFKEMDLHRLEASTLINNLKSQKVLEKCGFNKLGINKEYLFINGKWRDHLTFYKIK</sequence>
<comment type="caution">
    <text evidence="5">The sequence shown here is derived from an EMBL/GenBank/DDBJ whole genome shotgun (WGS) entry which is preliminary data.</text>
</comment>
<keyword evidence="6" id="KW-1185">Reference proteome</keyword>
<dbReference type="AlphaFoldDB" id="A0A6I1MHJ8"/>
<evidence type="ECO:0000256" key="1">
    <source>
        <dbReference type="ARBA" id="ARBA00022679"/>
    </source>
</evidence>
<dbReference type="Gene3D" id="3.40.630.30">
    <property type="match status" value="2"/>
</dbReference>
<reference evidence="5 6" key="1">
    <citation type="submission" date="2019-10" db="EMBL/GenBank/DDBJ databases">
        <title>The Genome Sequence of Clostridium tarantellae Isolated from Fish Brain.</title>
        <authorList>
            <person name="Bano L."/>
            <person name="Kiel M."/>
            <person name="Sales G."/>
            <person name="Doxey A.C."/>
            <person name="Mansfield M.J."/>
            <person name="Schiavone M."/>
            <person name="Rossetto O."/>
            <person name="Pirazzini M."/>
            <person name="Dobrindt U."/>
            <person name="Montecucco C."/>
        </authorList>
    </citation>
    <scope>NUCLEOTIDE SEQUENCE [LARGE SCALE GENOMIC DNA]</scope>
    <source>
        <strain evidence="5 6">DSM 3997</strain>
    </source>
</reference>
<dbReference type="PROSITE" id="PS51186">
    <property type="entry name" value="GNAT"/>
    <property type="match status" value="1"/>
</dbReference>
<gene>
    <name evidence="5" type="ORF">GBZ86_03785</name>
</gene>
<organism evidence="5 6">
    <name type="scientific">Clostridium tarantellae</name>
    <dbReference type="NCBI Taxonomy" id="39493"/>
    <lineage>
        <taxon>Bacteria</taxon>
        <taxon>Bacillati</taxon>
        <taxon>Bacillota</taxon>
        <taxon>Clostridia</taxon>
        <taxon>Eubacteriales</taxon>
        <taxon>Clostridiaceae</taxon>
        <taxon>Clostridium</taxon>
    </lineage>
</organism>
<feature type="domain" description="N-acetyltransferase" evidence="4">
    <location>
        <begin position="164"/>
        <end position="309"/>
    </location>
</feature>
<dbReference type="InterPro" id="IPR051531">
    <property type="entry name" value="N-acetyltransferase"/>
</dbReference>
<dbReference type="OrthoDB" id="9801656at2"/>
<evidence type="ECO:0000313" key="6">
    <source>
        <dbReference type="Proteomes" id="UP000430345"/>
    </source>
</evidence>
<dbReference type="InterPro" id="IPR016181">
    <property type="entry name" value="Acyl_CoA_acyltransferase"/>
</dbReference>
<dbReference type="Pfam" id="PF13302">
    <property type="entry name" value="Acetyltransf_3"/>
    <property type="match status" value="1"/>
</dbReference>
<protein>
    <submittedName>
        <fullName evidence="5">GNAT family N-acetyltransferase</fullName>
    </submittedName>
</protein>
<dbReference type="PANTHER" id="PTHR43792">
    <property type="entry name" value="GNAT FAMILY, PUTATIVE (AFU_ORTHOLOGUE AFUA_3G00765)-RELATED-RELATED"/>
    <property type="match status" value="1"/>
</dbReference>
<evidence type="ECO:0000259" key="4">
    <source>
        <dbReference type="PROSITE" id="PS51186"/>
    </source>
</evidence>
<accession>A0A6I1MHJ8</accession>
<evidence type="ECO:0000313" key="5">
    <source>
        <dbReference type="EMBL" id="MPQ42875.1"/>
    </source>
</evidence>